<dbReference type="PANTHER" id="PTHR11570:SF0">
    <property type="entry name" value="S-ADENOSYLMETHIONINE DECARBOXYLASE PROENZYME"/>
    <property type="match status" value="1"/>
</dbReference>
<gene>
    <name evidence="15" type="ORF">IAR55_001440</name>
</gene>
<evidence type="ECO:0000256" key="3">
    <source>
        <dbReference type="ARBA" id="ARBA00008466"/>
    </source>
</evidence>
<feature type="compositionally biased region" description="Pro residues" evidence="14">
    <location>
        <begin position="223"/>
        <end position="235"/>
    </location>
</feature>
<dbReference type="PROSITE" id="PS01336">
    <property type="entry name" value="ADOMETDC"/>
    <property type="match status" value="1"/>
</dbReference>
<evidence type="ECO:0000256" key="7">
    <source>
        <dbReference type="ARBA" id="ARBA00022813"/>
    </source>
</evidence>
<dbReference type="EMBL" id="JBCAWK010000003">
    <property type="protein sequence ID" value="KAK8864194.1"/>
    <property type="molecule type" value="Genomic_DNA"/>
</dbReference>
<dbReference type="SUPFAM" id="SSF56276">
    <property type="entry name" value="S-adenosylmethionine decarboxylase"/>
    <property type="match status" value="1"/>
</dbReference>
<evidence type="ECO:0000256" key="4">
    <source>
        <dbReference type="ARBA" id="ARBA00012357"/>
    </source>
</evidence>
<keyword evidence="11" id="KW-0456">Lyase</keyword>
<dbReference type="Gene3D" id="3.60.90.10">
    <property type="entry name" value="S-adenosylmethionine decarboxylase"/>
    <property type="match status" value="1"/>
</dbReference>
<dbReference type="InterPro" id="IPR001985">
    <property type="entry name" value="S-AdoMet_decarboxylase_euk"/>
</dbReference>
<evidence type="ECO:0000256" key="11">
    <source>
        <dbReference type="ARBA" id="ARBA00023239"/>
    </source>
</evidence>
<proteinExistence type="inferred from homology"/>
<keyword evidence="9" id="KW-0620">Polyamine biosynthesis</keyword>
<comment type="caution">
    <text evidence="15">The sequence shown here is derived from an EMBL/GenBank/DDBJ whole genome shotgun (WGS) entry which is preliminary data.</text>
</comment>
<reference evidence="15 16" key="1">
    <citation type="journal article" date="2024" name="bioRxiv">
        <title>Comparative genomics of Cryptococcus and Kwoniella reveals pathogenesis evolution and contrasting karyotype dynamics via intercentromeric recombination or chromosome fusion.</title>
        <authorList>
            <person name="Coelho M.A."/>
            <person name="David-Palma M."/>
            <person name="Shea T."/>
            <person name="Bowers K."/>
            <person name="McGinley-Smith S."/>
            <person name="Mohammad A.W."/>
            <person name="Gnirke A."/>
            <person name="Yurkov A.M."/>
            <person name="Nowrousian M."/>
            <person name="Sun S."/>
            <person name="Cuomo C.A."/>
            <person name="Heitman J."/>
        </authorList>
    </citation>
    <scope>NUCLEOTIDE SEQUENCE [LARGE SCALE GENOMIC DNA]</scope>
    <source>
        <strain evidence="15 16">CBS 13917</strain>
    </source>
</reference>
<keyword evidence="16" id="KW-1185">Reference proteome</keyword>
<keyword evidence="10" id="KW-0865">Zymogen</keyword>
<feature type="compositionally biased region" description="Basic and acidic residues" evidence="14">
    <location>
        <begin position="1"/>
        <end position="12"/>
    </location>
</feature>
<dbReference type="GO" id="GO:0004014">
    <property type="term" value="F:adenosylmethionine decarboxylase activity"/>
    <property type="evidence" value="ECO:0007669"/>
    <property type="project" value="UniProtKB-EC"/>
</dbReference>
<dbReference type="GO" id="GO:0006597">
    <property type="term" value="P:spermine biosynthetic process"/>
    <property type="evidence" value="ECO:0007669"/>
    <property type="project" value="InterPro"/>
</dbReference>
<keyword evidence="5" id="KW-0949">S-adenosyl-L-methionine</keyword>
<dbReference type="Proteomes" id="UP001388673">
    <property type="component" value="Unassembled WGS sequence"/>
</dbReference>
<evidence type="ECO:0000256" key="9">
    <source>
        <dbReference type="ARBA" id="ARBA00023115"/>
    </source>
</evidence>
<dbReference type="InterPro" id="IPR048283">
    <property type="entry name" value="AdoMetDC-like"/>
</dbReference>
<feature type="compositionally biased region" description="Low complexity" evidence="14">
    <location>
        <begin position="209"/>
        <end position="222"/>
    </location>
</feature>
<dbReference type="GO" id="GO:0005829">
    <property type="term" value="C:cytosol"/>
    <property type="evidence" value="ECO:0007669"/>
    <property type="project" value="TreeGrafter"/>
</dbReference>
<organism evidence="15 16">
    <name type="scientific">Kwoniella newhampshirensis</name>
    <dbReference type="NCBI Taxonomy" id="1651941"/>
    <lineage>
        <taxon>Eukaryota</taxon>
        <taxon>Fungi</taxon>
        <taxon>Dikarya</taxon>
        <taxon>Basidiomycota</taxon>
        <taxon>Agaricomycotina</taxon>
        <taxon>Tremellomycetes</taxon>
        <taxon>Tremellales</taxon>
        <taxon>Cryptococcaceae</taxon>
        <taxon>Kwoniella</taxon>
    </lineage>
</organism>
<evidence type="ECO:0000256" key="5">
    <source>
        <dbReference type="ARBA" id="ARBA00022691"/>
    </source>
</evidence>
<evidence type="ECO:0000256" key="10">
    <source>
        <dbReference type="ARBA" id="ARBA00023145"/>
    </source>
</evidence>
<comment type="pathway">
    <text evidence="2">Amine and polyamine biosynthesis; S-adenosylmethioninamine biosynthesis; S-adenosylmethioninamine from S-adenosyl-L-methionine: step 1/1.</text>
</comment>
<keyword evidence="7" id="KW-0068">Autocatalytic cleavage</keyword>
<evidence type="ECO:0000256" key="2">
    <source>
        <dbReference type="ARBA" id="ARBA00004911"/>
    </source>
</evidence>
<keyword evidence="8" id="KW-0745">Spermidine biosynthesis</keyword>
<comment type="cofactor">
    <cofactor evidence="1">
        <name>pyruvate</name>
        <dbReference type="ChEBI" id="CHEBI:15361"/>
    </cofactor>
</comment>
<keyword evidence="6" id="KW-0210">Decarboxylase</keyword>
<dbReference type="GeneID" id="92178699"/>
<dbReference type="InterPro" id="IPR018166">
    <property type="entry name" value="S-AdoMet_deCO2ase_CS"/>
</dbReference>
<evidence type="ECO:0000256" key="14">
    <source>
        <dbReference type="SAM" id="MobiDB-lite"/>
    </source>
</evidence>
<dbReference type="InterPro" id="IPR016067">
    <property type="entry name" value="S-AdoMet_deCO2ase_core"/>
</dbReference>
<comment type="similarity">
    <text evidence="3">Belongs to the eukaryotic AdoMetDC family.</text>
</comment>
<dbReference type="NCBIfam" id="TIGR00535">
    <property type="entry name" value="SAM_DCase"/>
    <property type="match status" value="1"/>
</dbReference>
<dbReference type="FunFam" id="3.60.90.10:FF:000017">
    <property type="entry name" value="S-adenosylmethionine decarboxylase proenzyme"/>
    <property type="match status" value="1"/>
</dbReference>
<sequence>MTTNDPTHHDEVIVPSSAPATSPGPFEGPEKLLEVWFAPSLDQLPDVPESSLTGGLRARAAREEGEKWKGLRRVPREVWEEMLDIVKCKVLSVVEGEELDAYLLSESSLFVAPHLLILKTCGTTLNLLGLYRIIEIARAYCGYTNVWRCFYSRKSFFFPERQQGPHRDWRDEVDFLDKVFGTAGSAYTVGPMNRDHWLLYLTSPNTQPLLPSDSSPSSSLTIAPPPPPPPPPTAIPPTKYQDTTLEILMSYMDPAAREPFFHTGSQTSSTPGHELGQIISSKLGIDELFPKEETTLDSFGFDPCGYSANAVIGTGMPEASHVPGRPGGGYFTIHVTPEEGWSYASFECNVPLPITSTSTKPPRVDGRPTLQRLIRNVVGIFQPCRLSITLFVSTTASGSGDETSSILGASEIETRAWQSFGTDLLGKDFVRKDRIGYEFDGYDLVFACFEKKGWVEPKREKIPEEVL</sequence>
<dbReference type="AlphaFoldDB" id="A0AAW0Z2C3"/>
<keyword evidence="13" id="KW-0670">Pyruvate</keyword>
<accession>A0AAW0Z2C3</accession>
<evidence type="ECO:0000256" key="1">
    <source>
        <dbReference type="ARBA" id="ARBA00001928"/>
    </source>
</evidence>
<evidence type="ECO:0000256" key="12">
    <source>
        <dbReference type="ARBA" id="ARBA00023270"/>
    </source>
</evidence>
<feature type="region of interest" description="Disordered" evidence="14">
    <location>
        <begin position="1"/>
        <end position="27"/>
    </location>
</feature>
<evidence type="ECO:0000256" key="8">
    <source>
        <dbReference type="ARBA" id="ARBA00023066"/>
    </source>
</evidence>
<dbReference type="EC" id="4.1.1.50" evidence="4"/>
<dbReference type="Pfam" id="PF01536">
    <property type="entry name" value="SAM_decarbox"/>
    <property type="match status" value="1"/>
</dbReference>
<evidence type="ECO:0000256" key="6">
    <source>
        <dbReference type="ARBA" id="ARBA00022793"/>
    </source>
</evidence>
<dbReference type="PANTHER" id="PTHR11570">
    <property type="entry name" value="S-ADENOSYLMETHIONINE DECARBOXYLASE"/>
    <property type="match status" value="1"/>
</dbReference>
<evidence type="ECO:0000313" key="15">
    <source>
        <dbReference type="EMBL" id="KAK8864194.1"/>
    </source>
</evidence>
<dbReference type="KEGG" id="kne:92178699"/>
<dbReference type="GO" id="GO:0008295">
    <property type="term" value="P:spermidine biosynthetic process"/>
    <property type="evidence" value="ECO:0007669"/>
    <property type="project" value="UniProtKB-KW"/>
</dbReference>
<feature type="region of interest" description="Disordered" evidence="14">
    <location>
        <begin position="209"/>
        <end position="238"/>
    </location>
</feature>
<dbReference type="RefSeq" id="XP_066804490.1">
    <property type="nucleotide sequence ID" value="XM_066944567.1"/>
</dbReference>
<name>A0AAW0Z2C3_9TREE</name>
<keyword evidence="12" id="KW-0704">Schiff base</keyword>
<evidence type="ECO:0000313" key="16">
    <source>
        <dbReference type="Proteomes" id="UP001388673"/>
    </source>
</evidence>
<evidence type="ECO:0000256" key="13">
    <source>
        <dbReference type="ARBA" id="ARBA00023317"/>
    </source>
</evidence>
<protein>
    <recommendedName>
        <fullName evidence="4">adenosylmethionine decarboxylase</fullName>
        <ecNumber evidence="4">4.1.1.50</ecNumber>
    </recommendedName>
</protein>